<dbReference type="Pfam" id="PF07030">
    <property type="entry name" value="Phage_Mu_Gp36"/>
    <property type="match status" value="1"/>
</dbReference>
<dbReference type="EMBL" id="QGLF01000001">
    <property type="protein sequence ID" value="PWR23357.1"/>
    <property type="molecule type" value="Genomic_DNA"/>
</dbReference>
<keyword evidence="2" id="KW-1185">Reference proteome</keyword>
<reference evidence="2" key="1">
    <citation type="submission" date="2018-05" db="EMBL/GenBank/DDBJ databases">
        <title>Zavarzinia sp. HR-AS.</title>
        <authorList>
            <person name="Lee Y."/>
            <person name="Jeon C.O."/>
        </authorList>
    </citation>
    <scope>NUCLEOTIDE SEQUENCE [LARGE SCALE GENOMIC DNA]</scope>
    <source>
        <strain evidence="2">DSM 1231</strain>
    </source>
</reference>
<comment type="caution">
    <text evidence="1">The sequence shown here is derived from an EMBL/GenBank/DDBJ whole genome shotgun (WGS) entry which is preliminary data.</text>
</comment>
<proteinExistence type="predicted"/>
<evidence type="ECO:0000313" key="2">
    <source>
        <dbReference type="Proteomes" id="UP000246077"/>
    </source>
</evidence>
<dbReference type="OrthoDB" id="9812088at2"/>
<evidence type="ECO:0000313" key="1">
    <source>
        <dbReference type="EMBL" id="PWR23357.1"/>
    </source>
</evidence>
<protein>
    <submittedName>
        <fullName evidence="1">DUF1320 domain-containing protein</fullName>
    </submittedName>
</protein>
<sequence>MGRPCGRGAVVTYATADDLNTRFGAAEIVQLSDHAHAGAIDTGVVARALVDADDLINSYVASRYAVPLTPVPPIVVKWACDIARLYLYRDGVPEDVRRAYDNAVKMLGEVTSGAMTLAAGGVDAAASAAQGVKVMAPPRVFFRDALRAFVQGLR</sequence>
<dbReference type="AlphaFoldDB" id="A0A317E8D4"/>
<accession>A0A317E8D4</accession>
<dbReference type="Proteomes" id="UP000246077">
    <property type="component" value="Unassembled WGS sequence"/>
</dbReference>
<gene>
    <name evidence="1" type="ORF">DKG75_01965</name>
</gene>
<name>A0A317E8D4_9PROT</name>
<dbReference type="InterPro" id="IPR009752">
    <property type="entry name" value="Phage_Mu_GpJ"/>
</dbReference>
<organism evidence="1 2">
    <name type="scientific">Zavarzinia compransoris</name>
    <dbReference type="NCBI Taxonomy" id="1264899"/>
    <lineage>
        <taxon>Bacteria</taxon>
        <taxon>Pseudomonadati</taxon>
        <taxon>Pseudomonadota</taxon>
        <taxon>Alphaproteobacteria</taxon>
        <taxon>Rhodospirillales</taxon>
        <taxon>Zavarziniaceae</taxon>
        <taxon>Zavarzinia</taxon>
    </lineage>
</organism>